<proteinExistence type="predicted"/>
<dbReference type="Proteomes" id="UP001642409">
    <property type="component" value="Unassembled WGS sequence"/>
</dbReference>
<reference evidence="2 3" key="2">
    <citation type="submission" date="2024-07" db="EMBL/GenBank/DDBJ databases">
        <authorList>
            <person name="Akdeniz Z."/>
        </authorList>
    </citation>
    <scope>NUCLEOTIDE SEQUENCE [LARGE SCALE GENOMIC DNA]</scope>
</reference>
<keyword evidence="1" id="KW-0371">Homeobox</keyword>
<sequence length="226" mass="26913">MSKWCLEYTEQLKEILKKNPNPNVFELAKQFKCSLSTVKTRISSARSAEKNAFKLSPEKLTMDEKKQILEIISKPEHPNCKQLTEQFGKLITHSILQKIKKPRWSDDDKEKLHDLFKYNQNTQSLDWYQEQFENSKKDFVKCELSFLTKNNRKLMPEKTKFWTDDRIRTLMQLAKRFEKDFAKVSDEMGLGERYVAECKNKYNELTNKKEEKSKSEIKKILEGKKK</sequence>
<evidence type="ECO:0000313" key="3">
    <source>
        <dbReference type="Proteomes" id="UP001642409"/>
    </source>
</evidence>
<dbReference type="EMBL" id="CAXDID020000017">
    <property type="protein sequence ID" value="CAL5984919.1"/>
    <property type="molecule type" value="Genomic_DNA"/>
</dbReference>
<dbReference type="EMBL" id="CATOUU010001186">
    <property type="protein sequence ID" value="CAI9978968.1"/>
    <property type="molecule type" value="Genomic_DNA"/>
</dbReference>
<name>A0AA86RQB9_9EUKA</name>
<dbReference type="Gene3D" id="1.10.10.60">
    <property type="entry name" value="Homeodomain-like"/>
    <property type="match status" value="1"/>
</dbReference>
<accession>A0AA86RQB9</accession>
<dbReference type="InterPro" id="IPR009057">
    <property type="entry name" value="Homeodomain-like_sf"/>
</dbReference>
<protein>
    <submittedName>
        <fullName evidence="1">Homeobox-like domain superfamily</fullName>
    </submittedName>
    <submittedName>
        <fullName evidence="2">Homeobox-like_domain superfamily</fullName>
    </submittedName>
</protein>
<keyword evidence="3" id="KW-1185">Reference proteome</keyword>
<gene>
    <name evidence="1" type="ORF">HINF_LOCUS66613</name>
    <name evidence="2" type="ORF">HINF_LOCUS8380</name>
</gene>
<dbReference type="GO" id="GO:0003677">
    <property type="term" value="F:DNA binding"/>
    <property type="evidence" value="ECO:0007669"/>
    <property type="project" value="UniProtKB-KW"/>
</dbReference>
<evidence type="ECO:0000313" key="1">
    <source>
        <dbReference type="EMBL" id="CAI9978968.1"/>
    </source>
</evidence>
<keyword evidence="1" id="KW-0238">DNA-binding</keyword>
<comment type="caution">
    <text evidence="1">The sequence shown here is derived from an EMBL/GenBank/DDBJ whole genome shotgun (WGS) entry which is preliminary data.</text>
</comment>
<dbReference type="AlphaFoldDB" id="A0AA86RQB9"/>
<organism evidence="1">
    <name type="scientific">Hexamita inflata</name>
    <dbReference type="NCBI Taxonomy" id="28002"/>
    <lineage>
        <taxon>Eukaryota</taxon>
        <taxon>Metamonada</taxon>
        <taxon>Diplomonadida</taxon>
        <taxon>Hexamitidae</taxon>
        <taxon>Hexamitinae</taxon>
        <taxon>Hexamita</taxon>
    </lineage>
</organism>
<evidence type="ECO:0000313" key="2">
    <source>
        <dbReference type="EMBL" id="CAL5984919.1"/>
    </source>
</evidence>
<reference evidence="1" key="1">
    <citation type="submission" date="2023-06" db="EMBL/GenBank/DDBJ databases">
        <authorList>
            <person name="Kurt Z."/>
        </authorList>
    </citation>
    <scope>NUCLEOTIDE SEQUENCE</scope>
</reference>
<dbReference type="SUPFAM" id="SSF46689">
    <property type="entry name" value="Homeodomain-like"/>
    <property type="match status" value="1"/>
</dbReference>